<dbReference type="EMBL" id="JACCKB010000018">
    <property type="protein sequence ID" value="NYZ66832.1"/>
    <property type="molecule type" value="Genomic_DNA"/>
</dbReference>
<protein>
    <submittedName>
        <fullName evidence="3">Uncharacterized protein</fullName>
    </submittedName>
</protein>
<feature type="coiled-coil region" evidence="1">
    <location>
        <begin position="53"/>
        <end position="84"/>
    </location>
</feature>
<keyword evidence="2" id="KW-0732">Signal</keyword>
<evidence type="ECO:0000256" key="1">
    <source>
        <dbReference type="SAM" id="Coils"/>
    </source>
</evidence>
<gene>
    <name evidence="3" type="ORF">H0A36_12495</name>
</gene>
<feature type="signal peptide" evidence="2">
    <location>
        <begin position="1"/>
        <end position="26"/>
    </location>
</feature>
<dbReference type="RefSeq" id="WP_266195591.1">
    <property type="nucleotide sequence ID" value="NZ_JAPJZK010000001.1"/>
</dbReference>
<name>A0A853I5G6_9GAMM</name>
<sequence length="109" mass="12414">MPGLKMLMRKLYLPAVFSLLLTPAFASEADKPASEGIWESLQQTADEFATDVHKKTTEKLSAAKEKLKQVNTSKDQQLEQLLATLDQNMRVIEQAGFQYYFLRGNFEGW</sequence>
<dbReference type="AlphaFoldDB" id="A0A853I5G6"/>
<proteinExistence type="predicted"/>
<comment type="caution">
    <text evidence="3">The sequence shown here is derived from an EMBL/GenBank/DDBJ whole genome shotgun (WGS) entry which is preliminary data.</text>
</comment>
<reference evidence="3 4" key="1">
    <citation type="submission" date="2020-07" db="EMBL/GenBank/DDBJ databases">
        <title>Endozoicomonas sp. nov., isolated from sediment.</title>
        <authorList>
            <person name="Gu T."/>
        </authorList>
    </citation>
    <scope>NUCLEOTIDE SEQUENCE [LARGE SCALE GENOMIC DNA]</scope>
    <source>
        <strain evidence="3 4">SM1973</strain>
    </source>
</reference>
<keyword evidence="4" id="KW-1185">Reference proteome</keyword>
<dbReference type="Proteomes" id="UP000569732">
    <property type="component" value="Unassembled WGS sequence"/>
</dbReference>
<feature type="chain" id="PRO_5032977064" evidence="2">
    <location>
        <begin position="27"/>
        <end position="109"/>
    </location>
</feature>
<keyword evidence="1" id="KW-0175">Coiled coil</keyword>
<organism evidence="3 4">
    <name type="scientific">Spartinivicinus marinus</name>
    <dbReference type="NCBI Taxonomy" id="2994442"/>
    <lineage>
        <taxon>Bacteria</taxon>
        <taxon>Pseudomonadati</taxon>
        <taxon>Pseudomonadota</taxon>
        <taxon>Gammaproteobacteria</taxon>
        <taxon>Oceanospirillales</taxon>
        <taxon>Zooshikellaceae</taxon>
        <taxon>Spartinivicinus</taxon>
    </lineage>
</organism>
<accession>A0A853I5G6</accession>
<evidence type="ECO:0000313" key="3">
    <source>
        <dbReference type="EMBL" id="NYZ66832.1"/>
    </source>
</evidence>
<evidence type="ECO:0000256" key="2">
    <source>
        <dbReference type="SAM" id="SignalP"/>
    </source>
</evidence>
<evidence type="ECO:0000313" key="4">
    <source>
        <dbReference type="Proteomes" id="UP000569732"/>
    </source>
</evidence>